<protein>
    <recommendedName>
        <fullName evidence="3">Single domain-containing protein</fullName>
    </recommendedName>
</protein>
<sequence length="109" mass="12469">TGVKKSMMLLVLLLFVFEVNAAFAAQSYSMMRDQSLHSQDKTCWFRGYNLTGIVWKVMEKPCERWKCKLTKEGPKVFVQGCKAVTASGRLIVEEVEQNSTNLWPLCCKQ</sequence>
<reference evidence="2" key="1">
    <citation type="submission" date="2014-03" db="EMBL/GenBank/DDBJ databases">
        <title>The sialotranscriptome of Amblyomma triste, Amblyomma parvum and Amblyomma cajennense ticks, uncovered by 454-based RNA-seq.</title>
        <authorList>
            <person name="Garcia G.R."/>
            <person name="Gardinassi L.G."/>
            <person name="Ribeiro J.M."/>
            <person name="Anatriello E."/>
            <person name="Ferreira B.R."/>
            <person name="Moreira H.N."/>
            <person name="Mafra C."/>
            <person name="Olegario M.M."/>
            <person name="Szabo P.J."/>
            <person name="Miranda-Santos I.K."/>
            <person name="Maruyama S.R."/>
        </authorList>
    </citation>
    <scope>NUCLEOTIDE SEQUENCE</scope>
    <source>
        <strain evidence="2">Uberlandia</strain>
        <tissue evidence="2">Salivary glands</tissue>
    </source>
</reference>
<evidence type="ECO:0008006" key="3">
    <source>
        <dbReference type="Google" id="ProtNLM"/>
    </source>
</evidence>
<feature type="chain" id="PRO_5001515186" description="Single domain-containing protein" evidence="1">
    <location>
        <begin position="25"/>
        <end position="109"/>
    </location>
</feature>
<dbReference type="EMBL" id="GBBK01000725">
    <property type="protein sequence ID" value="JAC23757.1"/>
    <property type="molecule type" value="mRNA"/>
</dbReference>
<evidence type="ECO:0000256" key="1">
    <source>
        <dbReference type="SAM" id="SignalP"/>
    </source>
</evidence>
<evidence type="ECO:0000313" key="2">
    <source>
        <dbReference type="EMBL" id="JAC23757.1"/>
    </source>
</evidence>
<proteinExistence type="evidence at transcript level"/>
<feature type="non-terminal residue" evidence="2">
    <location>
        <position position="1"/>
    </location>
</feature>
<organism evidence="2">
    <name type="scientific">Amblyomma cajennense</name>
    <name type="common">Cayenne tick</name>
    <name type="synonym">Acarus cajennensis</name>
    <dbReference type="NCBI Taxonomy" id="34607"/>
    <lineage>
        <taxon>Eukaryota</taxon>
        <taxon>Metazoa</taxon>
        <taxon>Ecdysozoa</taxon>
        <taxon>Arthropoda</taxon>
        <taxon>Chelicerata</taxon>
        <taxon>Arachnida</taxon>
        <taxon>Acari</taxon>
        <taxon>Parasitiformes</taxon>
        <taxon>Ixodida</taxon>
        <taxon>Ixodoidea</taxon>
        <taxon>Ixodidae</taxon>
        <taxon>Amblyomminae</taxon>
        <taxon>Amblyomma</taxon>
    </lineage>
</organism>
<name>A0A023FPT9_AMBCJ</name>
<keyword evidence="1" id="KW-0732">Signal</keyword>
<accession>A0A023FPT9</accession>
<feature type="signal peptide" evidence="1">
    <location>
        <begin position="1"/>
        <end position="24"/>
    </location>
</feature>
<dbReference type="AlphaFoldDB" id="A0A023FPT9"/>